<accession>A0A5C6FG41</accession>
<dbReference type="EMBL" id="SJPW01000001">
    <property type="protein sequence ID" value="TWU60501.1"/>
    <property type="molecule type" value="Genomic_DNA"/>
</dbReference>
<reference evidence="1 2" key="1">
    <citation type="submission" date="2019-02" db="EMBL/GenBank/DDBJ databases">
        <title>Deep-cultivation of Planctomycetes and their phenomic and genomic characterization uncovers novel biology.</title>
        <authorList>
            <person name="Wiegand S."/>
            <person name="Jogler M."/>
            <person name="Boedeker C."/>
            <person name="Pinto D."/>
            <person name="Vollmers J."/>
            <person name="Rivas-Marin E."/>
            <person name="Kohn T."/>
            <person name="Peeters S.H."/>
            <person name="Heuer A."/>
            <person name="Rast P."/>
            <person name="Oberbeckmann S."/>
            <person name="Bunk B."/>
            <person name="Jeske O."/>
            <person name="Meyerdierks A."/>
            <person name="Storesund J.E."/>
            <person name="Kallscheuer N."/>
            <person name="Luecker S."/>
            <person name="Lage O.M."/>
            <person name="Pohl T."/>
            <person name="Merkel B.J."/>
            <person name="Hornburger P."/>
            <person name="Mueller R.-W."/>
            <person name="Bruemmer F."/>
            <person name="Labrenz M."/>
            <person name="Spormann A.M."/>
            <person name="Op Den Camp H."/>
            <person name="Overmann J."/>
            <person name="Amann R."/>
            <person name="Jetten M.S.M."/>
            <person name="Mascher T."/>
            <person name="Medema M.H."/>
            <person name="Devos D.P."/>
            <person name="Kaster A.-K."/>
            <person name="Ovreas L."/>
            <person name="Rohde M."/>
            <person name="Galperin M.Y."/>
            <person name="Jogler C."/>
        </authorList>
    </citation>
    <scope>NUCLEOTIDE SEQUENCE [LARGE SCALE GENOMIC DNA]</scope>
    <source>
        <strain evidence="1 2">Poly51</strain>
    </source>
</reference>
<keyword evidence="1" id="KW-0012">Acyltransferase</keyword>
<dbReference type="AlphaFoldDB" id="A0A5C6FG41"/>
<gene>
    <name evidence="1" type="primary">dapH</name>
    <name evidence="1" type="ORF">Poly51_07770</name>
</gene>
<dbReference type="Pfam" id="PF00132">
    <property type="entry name" value="Hexapep"/>
    <property type="match status" value="1"/>
</dbReference>
<dbReference type="SUPFAM" id="SSF51161">
    <property type="entry name" value="Trimeric LpxA-like enzymes"/>
    <property type="match status" value="1"/>
</dbReference>
<dbReference type="GO" id="GO:0047200">
    <property type="term" value="F:tetrahydrodipicolinate N-acetyltransferase activity"/>
    <property type="evidence" value="ECO:0007669"/>
    <property type="project" value="UniProtKB-EC"/>
</dbReference>
<dbReference type="CDD" id="cd04645">
    <property type="entry name" value="LbH_gamma_CA_like"/>
    <property type="match status" value="1"/>
</dbReference>
<dbReference type="EC" id="2.3.1.89" evidence="1"/>
<organism evidence="1 2">
    <name type="scientific">Rubripirellula tenax</name>
    <dbReference type="NCBI Taxonomy" id="2528015"/>
    <lineage>
        <taxon>Bacteria</taxon>
        <taxon>Pseudomonadati</taxon>
        <taxon>Planctomycetota</taxon>
        <taxon>Planctomycetia</taxon>
        <taxon>Pirellulales</taxon>
        <taxon>Pirellulaceae</taxon>
        <taxon>Rubripirellula</taxon>
    </lineage>
</organism>
<dbReference type="PANTHER" id="PTHR13061:SF29">
    <property type="entry name" value="GAMMA CARBONIC ANHYDRASE-LIKE 1, MITOCHONDRIAL-RELATED"/>
    <property type="match status" value="1"/>
</dbReference>
<dbReference type="Proteomes" id="UP000318288">
    <property type="component" value="Unassembled WGS sequence"/>
</dbReference>
<evidence type="ECO:0000313" key="1">
    <source>
        <dbReference type="EMBL" id="TWU60501.1"/>
    </source>
</evidence>
<comment type="caution">
    <text evidence="1">The sequence shown here is derived from an EMBL/GenBank/DDBJ whole genome shotgun (WGS) entry which is preliminary data.</text>
</comment>
<name>A0A5C6FG41_9BACT</name>
<evidence type="ECO:0000313" key="2">
    <source>
        <dbReference type="Proteomes" id="UP000318288"/>
    </source>
</evidence>
<sequence>MIDATFHPERVHKSVFIAKNATVIGDVTAGSGASIWFGAVVRGDTESVVIGERSNVQDLCVLHADPEYPCVIGDDVTIGHAAVVHGATIGDGAMIGIRAVVLNGAKVGAGAIVGAGAVVTEGMEIPPGHLAVGVPAKVIRELTPANIARAKHAADHYVAAANAYRNQSTTPS</sequence>
<dbReference type="RefSeq" id="WP_146454355.1">
    <property type="nucleotide sequence ID" value="NZ_SJPW01000001.1"/>
</dbReference>
<dbReference type="PANTHER" id="PTHR13061">
    <property type="entry name" value="DYNACTIN SUBUNIT P25"/>
    <property type="match status" value="1"/>
</dbReference>
<proteinExistence type="predicted"/>
<protein>
    <submittedName>
        <fullName evidence="1">2,3,4,5-tetrahydropyridine-2,6-dicarboxylate N-acetyltransferase</fullName>
        <ecNumber evidence="1">2.3.1.89</ecNumber>
    </submittedName>
</protein>
<dbReference type="InterPro" id="IPR050484">
    <property type="entry name" value="Transf_Hexapept/Carb_Anhydrase"/>
</dbReference>
<keyword evidence="1" id="KW-0808">Transferase</keyword>
<dbReference type="Gene3D" id="2.160.10.10">
    <property type="entry name" value="Hexapeptide repeat proteins"/>
    <property type="match status" value="1"/>
</dbReference>
<dbReference type="InterPro" id="IPR047324">
    <property type="entry name" value="LbH_gamma_CA-like"/>
</dbReference>
<dbReference type="InterPro" id="IPR001451">
    <property type="entry name" value="Hexapep"/>
</dbReference>
<dbReference type="OrthoDB" id="9803036at2"/>
<dbReference type="InterPro" id="IPR011004">
    <property type="entry name" value="Trimer_LpxA-like_sf"/>
</dbReference>
<keyword evidence="2" id="KW-1185">Reference proteome</keyword>